<proteinExistence type="predicted"/>
<gene>
    <name evidence="1" type="ORF">S03H2_38459</name>
</gene>
<organism evidence="1">
    <name type="scientific">marine sediment metagenome</name>
    <dbReference type="NCBI Taxonomy" id="412755"/>
    <lineage>
        <taxon>unclassified sequences</taxon>
        <taxon>metagenomes</taxon>
        <taxon>ecological metagenomes</taxon>
    </lineage>
</organism>
<evidence type="ECO:0008006" key="2">
    <source>
        <dbReference type="Google" id="ProtNLM"/>
    </source>
</evidence>
<dbReference type="Gene3D" id="3.40.1440.10">
    <property type="entry name" value="GIY-YIG endonuclease"/>
    <property type="match status" value="1"/>
</dbReference>
<evidence type="ECO:0000313" key="1">
    <source>
        <dbReference type="EMBL" id="GAH56369.1"/>
    </source>
</evidence>
<protein>
    <recommendedName>
        <fullName evidence="2">GIY-YIG domain-containing protein</fullName>
    </recommendedName>
</protein>
<reference evidence="1" key="1">
    <citation type="journal article" date="2014" name="Front. Microbiol.">
        <title>High frequency of phylogenetically diverse reductive dehalogenase-homologous genes in deep subseafloor sedimentary metagenomes.</title>
        <authorList>
            <person name="Kawai M."/>
            <person name="Futagami T."/>
            <person name="Toyoda A."/>
            <person name="Takaki Y."/>
            <person name="Nishi S."/>
            <person name="Hori S."/>
            <person name="Arai W."/>
            <person name="Tsubouchi T."/>
            <person name="Morono Y."/>
            <person name="Uchiyama I."/>
            <person name="Ito T."/>
            <person name="Fujiyama A."/>
            <person name="Inagaki F."/>
            <person name="Takami H."/>
        </authorList>
    </citation>
    <scope>NUCLEOTIDE SEQUENCE</scope>
    <source>
        <strain evidence="1">Expedition CK06-06</strain>
    </source>
</reference>
<dbReference type="InterPro" id="IPR035901">
    <property type="entry name" value="GIY-YIG_endonuc_sf"/>
</dbReference>
<dbReference type="SUPFAM" id="SSF82771">
    <property type="entry name" value="GIY-YIG endonuclease"/>
    <property type="match status" value="1"/>
</dbReference>
<sequence length="191" mass="21664">MHVYLIKNLIDGKQYVGAKKGNNSEYFGSGKLIGEAIEKFGRENFKKEVLVEERYIDDWEECLRFESACILSLNTLQPNGYNILFWNWPFPVEICSEGGKIGGKIAGKITGKKTFEKKKGLFDPANEKKVREGNTKGAKRLNELYPGIGAKRCRELGRGWFAPGMQSKAGKIGGKRTHELYPEEQKRWGKI</sequence>
<dbReference type="AlphaFoldDB" id="X1HRA6"/>
<feature type="non-terminal residue" evidence="1">
    <location>
        <position position="191"/>
    </location>
</feature>
<name>X1HRA6_9ZZZZ</name>
<accession>X1HRA6</accession>
<comment type="caution">
    <text evidence="1">The sequence shown here is derived from an EMBL/GenBank/DDBJ whole genome shotgun (WGS) entry which is preliminary data.</text>
</comment>
<dbReference type="EMBL" id="BARU01023716">
    <property type="protein sequence ID" value="GAH56369.1"/>
    <property type="molecule type" value="Genomic_DNA"/>
</dbReference>